<proteinExistence type="predicted"/>
<evidence type="ECO:0000256" key="1">
    <source>
        <dbReference type="SAM" id="MobiDB-lite"/>
    </source>
</evidence>
<evidence type="ECO:0000313" key="2">
    <source>
        <dbReference type="EMBL" id="CAL1398589.1"/>
    </source>
</evidence>
<dbReference type="AlphaFoldDB" id="A0AAV2FKQ9"/>
<protein>
    <submittedName>
        <fullName evidence="2">Uncharacterized protein</fullName>
    </submittedName>
</protein>
<gene>
    <name evidence="2" type="ORF">LTRI10_LOCUS38815</name>
</gene>
<feature type="region of interest" description="Disordered" evidence="1">
    <location>
        <begin position="1"/>
        <end position="32"/>
    </location>
</feature>
<organism evidence="2 3">
    <name type="scientific">Linum trigynum</name>
    <dbReference type="NCBI Taxonomy" id="586398"/>
    <lineage>
        <taxon>Eukaryota</taxon>
        <taxon>Viridiplantae</taxon>
        <taxon>Streptophyta</taxon>
        <taxon>Embryophyta</taxon>
        <taxon>Tracheophyta</taxon>
        <taxon>Spermatophyta</taxon>
        <taxon>Magnoliopsida</taxon>
        <taxon>eudicotyledons</taxon>
        <taxon>Gunneridae</taxon>
        <taxon>Pentapetalae</taxon>
        <taxon>rosids</taxon>
        <taxon>fabids</taxon>
        <taxon>Malpighiales</taxon>
        <taxon>Linaceae</taxon>
        <taxon>Linum</taxon>
    </lineage>
</organism>
<name>A0AAV2FKQ9_9ROSI</name>
<keyword evidence="3" id="KW-1185">Reference proteome</keyword>
<dbReference type="Proteomes" id="UP001497516">
    <property type="component" value="Chromosome 7"/>
</dbReference>
<sequence>MNSSTGEEQFTSLDDGGLLQHSTPGALEEPLPHCRRRRRTLLLIHGTGKSEETRGQHYWKFRRGLGIGGSEEAVDVGRGGGFWPAGG</sequence>
<reference evidence="2 3" key="1">
    <citation type="submission" date="2024-04" db="EMBL/GenBank/DDBJ databases">
        <authorList>
            <person name="Fracassetti M."/>
        </authorList>
    </citation>
    <scope>NUCLEOTIDE SEQUENCE [LARGE SCALE GENOMIC DNA]</scope>
</reference>
<accession>A0AAV2FKQ9</accession>
<feature type="compositionally biased region" description="Polar residues" evidence="1">
    <location>
        <begin position="1"/>
        <end position="12"/>
    </location>
</feature>
<dbReference type="EMBL" id="OZ034820">
    <property type="protein sequence ID" value="CAL1398589.1"/>
    <property type="molecule type" value="Genomic_DNA"/>
</dbReference>
<evidence type="ECO:0000313" key="3">
    <source>
        <dbReference type="Proteomes" id="UP001497516"/>
    </source>
</evidence>